<feature type="chain" id="PRO_5031551960" evidence="1">
    <location>
        <begin position="28"/>
        <end position="211"/>
    </location>
</feature>
<evidence type="ECO:0000313" key="2">
    <source>
        <dbReference type="EMBL" id="MBB4123982.1"/>
    </source>
</evidence>
<name>A0A7W6PB28_9HYPH</name>
<dbReference type="AlphaFoldDB" id="A0A7W6PB28"/>
<keyword evidence="1" id="KW-0732">Signal</keyword>
<keyword evidence="3" id="KW-1185">Reference proteome</keyword>
<feature type="signal peptide" evidence="1">
    <location>
        <begin position="1"/>
        <end position="27"/>
    </location>
</feature>
<evidence type="ECO:0000313" key="3">
    <source>
        <dbReference type="Proteomes" id="UP000530571"/>
    </source>
</evidence>
<accession>A0A7W6PB28</accession>
<organism evidence="2 3">
    <name type="scientific">Martelella radicis</name>
    <dbReference type="NCBI Taxonomy" id="1397476"/>
    <lineage>
        <taxon>Bacteria</taxon>
        <taxon>Pseudomonadati</taxon>
        <taxon>Pseudomonadota</taxon>
        <taxon>Alphaproteobacteria</taxon>
        <taxon>Hyphomicrobiales</taxon>
        <taxon>Aurantimonadaceae</taxon>
        <taxon>Martelella</taxon>
    </lineage>
</organism>
<reference evidence="2 3" key="1">
    <citation type="submission" date="2020-08" db="EMBL/GenBank/DDBJ databases">
        <title>Genomic Encyclopedia of Type Strains, Phase IV (KMG-IV): sequencing the most valuable type-strain genomes for metagenomic binning, comparative biology and taxonomic classification.</title>
        <authorList>
            <person name="Goeker M."/>
        </authorList>
    </citation>
    <scope>NUCLEOTIDE SEQUENCE [LARGE SCALE GENOMIC DNA]</scope>
    <source>
        <strain evidence="2 3">DSM 28101</strain>
    </source>
</reference>
<sequence length="211" mass="23323">MRIAAFFTMMILLSSAGYLNSSSDALAQDDVVECRFDDILPSGTLDLPADSIECSEVMKQYQEASAQFSKALCGSELIKRLMIMGVYSGLLPLLEHAAADFSQARENYTALASYEFTSDITTLPRYKEMTSALLFSGIDRVPESYSDVFLILSNSSAEAEALLLLISENIDVFQRSASEGQRVFRDYIFRAGGIYYSSESFFAGSFGERDP</sequence>
<comment type="caution">
    <text evidence="2">The sequence shown here is derived from an EMBL/GenBank/DDBJ whole genome shotgun (WGS) entry which is preliminary data.</text>
</comment>
<proteinExistence type="predicted"/>
<dbReference type="EMBL" id="JACIDZ010000015">
    <property type="protein sequence ID" value="MBB4123982.1"/>
    <property type="molecule type" value="Genomic_DNA"/>
</dbReference>
<dbReference type="RefSeq" id="WP_183489974.1">
    <property type="nucleotide sequence ID" value="NZ_JACIDZ010000015.1"/>
</dbReference>
<protein>
    <submittedName>
        <fullName evidence="2">Uncharacterized protein</fullName>
    </submittedName>
</protein>
<gene>
    <name evidence="2" type="ORF">GGR30_003931</name>
</gene>
<evidence type="ECO:0000256" key="1">
    <source>
        <dbReference type="SAM" id="SignalP"/>
    </source>
</evidence>
<dbReference type="Proteomes" id="UP000530571">
    <property type="component" value="Unassembled WGS sequence"/>
</dbReference>